<dbReference type="SUPFAM" id="SSF56214">
    <property type="entry name" value="4'-phosphopantetheinyl transferase"/>
    <property type="match status" value="2"/>
</dbReference>
<dbReference type="NCBIfam" id="TIGR00556">
    <property type="entry name" value="pantethn_trn"/>
    <property type="match status" value="1"/>
</dbReference>
<evidence type="ECO:0000259" key="7">
    <source>
        <dbReference type="Pfam" id="PF22624"/>
    </source>
</evidence>
<reference evidence="8 9" key="1">
    <citation type="submission" date="2016-11" db="EMBL/GenBank/DDBJ databases">
        <authorList>
            <person name="Jaros S."/>
            <person name="Januszkiewicz K."/>
            <person name="Wedrychowicz H."/>
        </authorList>
    </citation>
    <scope>NUCLEOTIDE SEQUENCE [LARGE SCALE GENOMIC DNA]</scope>
    <source>
        <strain evidence="8 9">DSM 21758</strain>
    </source>
</reference>
<dbReference type="RefSeq" id="WP_072987460.1">
    <property type="nucleotide sequence ID" value="NZ_FQZB01000009.1"/>
</dbReference>
<dbReference type="PANTHER" id="PTHR12215:SF10">
    <property type="entry name" value="L-AMINOADIPATE-SEMIALDEHYDE DEHYDROGENASE-PHOSPHOPANTETHEINYL TRANSFERASE"/>
    <property type="match status" value="1"/>
</dbReference>
<keyword evidence="9" id="KW-1185">Reference proteome</keyword>
<dbReference type="InterPro" id="IPR008278">
    <property type="entry name" value="4-PPantetheinyl_Trfase_dom"/>
</dbReference>
<dbReference type="GO" id="GO:0000287">
    <property type="term" value="F:magnesium ion binding"/>
    <property type="evidence" value="ECO:0007669"/>
    <property type="project" value="InterPro"/>
</dbReference>
<name>A0A1M6KVM8_9CLOT</name>
<protein>
    <submittedName>
        <fullName evidence="8">4'-phosphopantetheinyl transferase</fullName>
    </submittedName>
</protein>
<dbReference type="InterPro" id="IPR050559">
    <property type="entry name" value="P-Pant_transferase_sf"/>
</dbReference>
<dbReference type="Pfam" id="PF22624">
    <property type="entry name" value="AASDHPPT_N"/>
    <property type="match status" value="1"/>
</dbReference>
<dbReference type="AlphaFoldDB" id="A0A1M6KVM8"/>
<comment type="similarity">
    <text evidence="2">Belongs to the P-Pant transferase superfamily. Gsp/Sfp/HetI/AcpT family.</text>
</comment>
<organism evidence="8 9">
    <name type="scientific">Clostridium cavendishii DSM 21758</name>
    <dbReference type="NCBI Taxonomy" id="1121302"/>
    <lineage>
        <taxon>Bacteria</taxon>
        <taxon>Bacillati</taxon>
        <taxon>Bacillota</taxon>
        <taxon>Clostridia</taxon>
        <taxon>Eubacteriales</taxon>
        <taxon>Clostridiaceae</taxon>
        <taxon>Clostridium</taxon>
    </lineage>
</organism>
<evidence type="ECO:0000313" key="8">
    <source>
        <dbReference type="EMBL" id="SHJ62966.1"/>
    </source>
</evidence>
<evidence type="ECO:0000313" key="9">
    <source>
        <dbReference type="Proteomes" id="UP000184310"/>
    </source>
</evidence>
<keyword evidence="4" id="KW-0479">Metal-binding</keyword>
<evidence type="ECO:0000256" key="1">
    <source>
        <dbReference type="ARBA" id="ARBA00001946"/>
    </source>
</evidence>
<sequence length="234" mass="28228">MNIYAVEIVDESHNQYFYNLIRYISKEKYKKVENFKFIEDKLRAIYGELLIRNSIIEECKLDNSNLSFQYSKYGKPYVKNINNFHFNISHSGKWVVCATDKREIGIDIEEVKPIDVNIAKKIFCEEEYMEILKNDVKDRVAKFYDYWTLKESFIKNIGEGLSFPLNSFYIRECNYGMYTTFLEKNNKQYFFKKYKLDYNYKMSVCSSCQYFIDEIKVYDVIQIVNNIKRSIMYN</sequence>
<dbReference type="GO" id="GO:0006633">
    <property type="term" value="P:fatty acid biosynthetic process"/>
    <property type="evidence" value="ECO:0007669"/>
    <property type="project" value="InterPro"/>
</dbReference>
<evidence type="ECO:0000256" key="5">
    <source>
        <dbReference type="ARBA" id="ARBA00022842"/>
    </source>
</evidence>
<dbReference type="InterPro" id="IPR055066">
    <property type="entry name" value="AASDHPPT_N"/>
</dbReference>
<dbReference type="GO" id="GO:0008897">
    <property type="term" value="F:holo-[acyl-carrier-protein] synthase activity"/>
    <property type="evidence" value="ECO:0007669"/>
    <property type="project" value="InterPro"/>
</dbReference>
<evidence type="ECO:0000256" key="4">
    <source>
        <dbReference type="ARBA" id="ARBA00022723"/>
    </source>
</evidence>
<evidence type="ECO:0000256" key="2">
    <source>
        <dbReference type="ARBA" id="ARBA00010990"/>
    </source>
</evidence>
<dbReference type="Proteomes" id="UP000184310">
    <property type="component" value="Unassembled WGS sequence"/>
</dbReference>
<dbReference type="GO" id="GO:0005829">
    <property type="term" value="C:cytosol"/>
    <property type="evidence" value="ECO:0007669"/>
    <property type="project" value="TreeGrafter"/>
</dbReference>
<evidence type="ECO:0000259" key="6">
    <source>
        <dbReference type="Pfam" id="PF01648"/>
    </source>
</evidence>
<gene>
    <name evidence="8" type="ORF">SAMN02745163_02309</name>
</gene>
<dbReference type="STRING" id="1121302.SAMN02745163_02309"/>
<comment type="cofactor">
    <cofactor evidence="1">
        <name>Mg(2+)</name>
        <dbReference type="ChEBI" id="CHEBI:18420"/>
    </cofactor>
</comment>
<dbReference type="GO" id="GO:0019878">
    <property type="term" value="P:lysine biosynthetic process via aminoadipic acid"/>
    <property type="evidence" value="ECO:0007669"/>
    <property type="project" value="TreeGrafter"/>
</dbReference>
<dbReference type="PANTHER" id="PTHR12215">
    <property type="entry name" value="PHOSPHOPANTETHEINE TRANSFERASE"/>
    <property type="match status" value="1"/>
</dbReference>
<dbReference type="InterPro" id="IPR037143">
    <property type="entry name" value="4-PPantetheinyl_Trfase_dom_sf"/>
</dbReference>
<feature type="domain" description="4'-phosphopantetheinyl transferase N-terminal" evidence="7">
    <location>
        <begin position="15"/>
        <end position="100"/>
    </location>
</feature>
<proteinExistence type="inferred from homology"/>
<evidence type="ECO:0000256" key="3">
    <source>
        <dbReference type="ARBA" id="ARBA00022679"/>
    </source>
</evidence>
<accession>A0A1M6KVM8</accession>
<keyword evidence="3 8" id="KW-0808">Transferase</keyword>
<dbReference type="InterPro" id="IPR004568">
    <property type="entry name" value="Ppantetheine-prot_Trfase_dom"/>
</dbReference>
<keyword evidence="5" id="KW-0460">Magnesium</keyword>
<feature type="domain" description="4'-phosphopantetheinyl transferase" evidence="6">
    <location>
        <begin position="104"/>
        <end position="205"/>
    </location>
</feature>
<dbReference type="OrthoDB" id="9808281at2"/>
<dbReference type="Pfam" id="PF01648">
    <property type="entry name" value="ACPS"/>
    <property type="match status" value="1"/>
</dbReference>
<dbReference type="EMBL" id="FQZB01000009">
    <property type="protein sequence ID" value="SHJ62966.1"/>
    <property type="molecule type" value="Genomic_DNA"/>
</dbReference>
<dbReference type="Gene3D" id="3.90.470.20">
    <property type="entry name" value="4'-phosphopantetheinyl transferase domain"/>
    <property type="match status" value="2"/>
</dbReference>